<evidence type="ECO:0000256" key="1">
    <source>
        <dbReference type="ARBA" id="ARBA00023002"/>
    </source>
</evidence>
<dbReference type="EMBL" id="AGUD01000028">
    <property type="protein sequence ID" value="EHN12404.1"/>
    <property type="molecule type" value="Genomic_DNA"/>
</dbReference>
<proteinExistence type="predicted"/>
<dbReference type="GO" id="GO:0005737">
    <property type="term" value="C:cytoplasm"/>
    <property type="evidence" value="ECO:0007669"/>
    <property type="project" value="TreeGrafter"/>
</dbReference>
<dbReference type="GO" id="GO:0016491">
    <property type="term" value="F:oxidoreductase activity"/>
    <property type="evidence" value="ECO:0007669"/>
    <property type="project" value="UniProtKB-KW"/>
</dbReference>
<comment type="caution">
    <text evidence="3">The sequence shown here is derived from an EMBL/GenBank/DDBJ whole genome shotgun (WGS) entry which is preliminary data.</text>
</comment>
<dbReference type="Gene3D" id="3.30.9.10">
    <property type="entry name" value="D-Amino Acid Oxidase, subunit A, domain 2"/>
    <property type="match status" value="1"/>
</dbReference>
<dbReference type="Proteomes" id="UP000005143">
    <property type="component" value="Unassembled WGS sequence"/>
</dbReference>
<dbReference type="OrthoDB" id="9806452at2"/>
<reference evidence="3 4" key="1">
    <citation type="journal article" date="2013" name="Biodegradation">
        <title>Quantitative proteomic analysis of ibuprofen-degrading Patulibacter sp. strain I11.</title>
        <authorList>
            <person name="Almeida B."/>
            <person name="Kjeldal H."/>
            <person name="Lolas I."/>
            <person name="Knudsen A.D."/>
            <person name="Carvalho G."/>
            <person name="Nielsen K.L."/>
            <person name="Barreto Crespo M.T."/>
            <person name="Stensballe A."/>
            <person name="Nielsen J.L."/>
        </authorList>
    </citation>
    <scope>NUCLEOTIDE SEQUENCE [LARGE SCALE GENOMIC DNA]</scope>
    <source>
        <strain evidence="3 4">I11</strain>
    </source>
</reference>
<organism evidence="3 4">
    <name type="scientific">Patulibacter medicamentivorans</name>
    <dbReference type="NCBI Taxonomy" id="1097667"/>
    <lineage>
        <taxon>Bacteria</taxon>
        <taxon>Bacillati</taxon>
        <taxon>Actinomycetota</taxon>
        <taxon>Thermoleophilia</taxon>
        <taxon>Solirubrobacterales</taxon>
        <taxon>Patulibacteraceae</taxon>
        <taxon>Patulibacter</taxon>
    </lineage>
</organism>
<dbReference type="AlphaFoldDB" id="H0E1R1"/>
<keyword evidence="4" id="KW-1185">Reference proteome</keyword>
<protein>
    <submittedName>
        <fullName evidence="3">FAD dependent oxidoreductase</fullName>
    </submittedName>
</protein>
<dbReference type="Pfam" id="PF01266">
    <property type="entry name" value="DAO"/>
    <property type="match status" value="1"/>
</dbReference>
<dbReference type="InterPro" id="IPR006076">
    <property type="entry name" value="FAD-dep_OxRdtase"/>
</dbReference>
<accession>H0E1R1</accession>
<gene>
    <name evidence="3" type="ORF">PAI11_07230</name>
</gene>
<dbReference type="PANTHER" id="PTHR13847:SF287">
    <property type="entry name" value="FAD-DEPENDENT OXIDOREDUCTASE DOMAIN-CONTAINING PROTEIN 1"/>
    <property type="match status" value="1"/>
</dbReference>
<evidence type="ECO:0000313" key="4">
    <source>
        <dbReference type="Proteomes" id="UP000005143"/>
    </source>
</evidence>
<dbReference type="RefSeq" id="WP_007570982.1">
    <property type="nucleotide sequence ID" value="NZ_AGUD01000028.1"/>
</dbReference>
<evidence type="ECO:0000259" key="2">
    <source>
        <dbReference type="Pfam" id="PF01266"/>
    </source>
</evidence>
<sequence length="387" mass="39849">MSNYEVGIVGAGIHGASVAHHLGRAGVATALFERATPAAGPTGRSSAVCRSGYTNPFLARMARDSIALFERFGEEIEGGDAGFDRTGMLYVHRAEDSGAGLDELLASLTAIGVAVAEVSADRLADEHPELVIADGERAVWEPGAGHADPVGVTRGLVDDARRHGVELHTGTAIVAIDPRPAGGATLRTAAGDVHEVERLLIAAGPWTGPLLRSFGVDLPLIVERHVVATFGWGDAPKLPYVLGDVRGGYYLKPEGPEQFGLGSLLAEPEADPDDFQEEVGGDESLALVEPAVARIPGLAAAEPAGGWGSLYDVSPDWQPVIGEVAPGIHVSAGTSGHGFKLAPSLGRQIALLLTGGDHDPALAQFSPDRFATGATLAAGFGAARILG</sequence>
<dbReference type="PANTHER" id="PTHR13847">
    <property type="entry name" value="SARCOSINE DEHYDROGENASE-RELATED"/>
    <property type="match status" value="1"/>
</dbReference>
<name>H0E1R1_9ACTN</name>
<evidence type="ECO:0000313" key="3">
    <source>
        <dbReference type="EMBL" id="EHN12404.1"/>
    </source>
</evidence>
<dbReference type="InterPro" id="IPR036188">
    <property type="entry name" value="FAD/NAD-bd_sf"/>
</dbReference>
<feature type="domain" description="FAD dependent oxidoreductase" evidence="2">
    <location>
        <begin position="6"/>
        <end position="350"/>
    </location>
</feature>
<dbReference type="Gene3D" id="3.50.50.60">
    <property type="entry name" value="FAD/NAD(P)-binding domain"/>
    <property type="match status" value="1"/>
</dbReference>
<keyword evidence="1" id="KW-0560">Oxidoreductase</keyword>
<dbReference type="SUPFAM" id="SSF51905">
    <property type="entry name" value="FAD/NAD(P)-binding domain"/>
    <property type="match status" value="1"/>
</dbReference>